<accession>A0AAD9ZGA8</accession>
<keyword evidence="3" id="KW-1185">Reference proteome</keyword>
<sequence length="235" mass="27124">MRLGPNEVSINDVDAITPVYNFEKTYSYEAFICYGERNMFSTLNRKNHAPKRKNLGAEYSRTNVLRPESLNMVYDRCHQMVAQTVPDSPRDIFPLLNYMTQYIISSFFFGDKNGSCCLQGEDTDFLGAWHIRHPTFHWLAELPAVANMIYGSKFGDYLPTWRKAWEGEKKIIEIYDKWMERLDPQESYLYSKLVKAGLPPNEIGAEVMDHMGAGHETSGTTLTFLIDFLSKHPKI</sequence>
<dbReference type="GO" id="GO:0020037">
    <property type="term" value="F:heme binding"/>
    <property type="evidence" value="ECO:0007669"/>
    <property type="project" value="InterPro"/>
</dbReference>
<dbReference type="Pfam" id="PF00067">
    <property type="entry name" value="p450"/>
    <property type="match status" value="1"/>
</dbReference>
<gene>
    <name evidence="2" type="ORF">OEA41_000276</name>
</gene>
<dbReference type="Proteomes" id="UP001276659">
    <property type="component" value="Unassembled WGS sequence"/>
</dbReference>
<dbReference type="InterPro" id="IPR001128">
    <property type="entry name" value="Cyt_P450"/>
</dbReference>
<dbReference type="InterPro" id="IPR036396">
    <property type="entry name" value="Cyt_P450_sf"/>
</dbReference>
<dbReference type="GO" id="GO:0005506">
    <property type="term" value="F:iron ion binding"/>
    <property type="evidence" value="ECO:0007669"/>
    <property type="project" value="InterPro"/>
</dbReference>
<name>A0AAD9ZGA8_9LECA</name>
<dbReference type="Gene3D" id="1.10.630.10">
    <property type="entry name" value="Cytochrome P450"/>
    <property type="match status" value="1"/>
</dbReference>
<dbReference type="AlphaFoldDB" id="A0AAD9ZGA8"/>
<evidence type="ECO:0000313" key="2">
    <source>
        <dbReference type="EMBL" id="KAK3178143.1"/>
    </source>
</evidence>
<evidence type="ECO:0000313" key="3">
    <source>
        <dbReference type="Proteomes" id="UP001276659"/>
    </source>
</evidence>
<proteinExistence type="inferred from homology"/>
<comment type="similarity">
    <text evidence="1">Belongs to the cytochrome P450 family.</text>
</comment>
<dbReference type="EMBL" id="JASNWA010000003">
    <property type="protein sequence ID" value="KAK3178143.1"/>
    <property type="molecule type" value="Genomic_DNA"/>
</dbReference>
<dbReference type="GO" id="GO:0004497">
    <property type="term" value="F:monooxygenase activity"/>
    <property type="evidence" value="ECO:0007669"/>
    <property type="project" value="InterPro"/>
</dbReference>
<dbReference type="PANTHER" id="PTHR24305:SF166">
    <property type="entry name" value="CYTOCHROME P450 12A4, MITOCHONDRIAL-RELATED"/>
    <property type="match status" value="1"/>
</dbReference>
<reference evidence="2" key="1">
    <citation type="submission" date="2022-11" db="EMBL/GenBank/DDBJ databases">
        <title>Chromosomal genome sequence assembly and mating type (MAT) locus characterization of the leprose asexual lichenized fungus Lepraria neglecta (Nyl.) Erichsen.</title>
        <authorList>
            <person name="Allen J.L."/>
            <person name="Pfeffer B."/>
        </authorList>
    </citation>
    <scope>NUCLEOTIDE SEQUENCE</scope>
    <source>
        <strain evidence="2">Allen 5258</strain>
    </source>
</reference>
<dbReference type="PANTHER" id="PTHR24305">
    <property type="entry name" value="CYTOCHROME P450"/>
    <property type="match status" value="1"/>
</dbReference>
<dbReference type="InterPro" id="IPR050121">
    <property type="entry name" value="Cytochrome_P450_monoxygenase"/>
</dbReference>
<evidence type="ECO:0000256" key="1">
    <source>
        <dbReference type="ARBA" id="ARBA00010617"/>
    </source>
</evidence>
<dbReference type="GO" id="GO:0016705">
    <property type="term" value="F:oxidoreductase activity, acting on paired donors, with incorporation or reduction of molecular oxygen"/>
    <property type="evidence" value="ECO:0007669"/>
    <property type="project" value="InterPro"/>
</dbReference>
<organism evidence="2 3">
    <name type="scientific">Lepraria neglecta</name>
    <dbReference type="NCBI Taxonomy" id="209136"/>
    <lineage>
        <taxon>Eukaryota</taxon>
        <taxon>Fungi</taxon>
        <taxon>Dikarya</taxon>
        <taxon>Ascomycota</taxon>
        <taxon>Pezizomycotina</taxon>
        <taxon>Lecanoromycetes</taxon>
        <taxon>OSLEUM clade</taxon>
        <taxon>Lecanoromycetidae</taxon>
        <taxon>Lecanorales</taxon>
        <taxon>Lecanorineae</taxon>
        <taxon>Stereocaulaceae</taxon>
        <taxon>Lepraria</taxon>
    </lineage>
</organism>
<evidence type="ECO:0008006" key="4">
    <source>
        <dbReference type="Google" id="ProtNLM"/>
    </source>
</evidence>
<comment type="caution">
    <text evidence="2">The sequence shown here is derived from an EMBL/GenBank/DDBJ whole genome shotgun (WGS) entry which is preliminary data.</text>
</comment>
<protein>
    <recommendedName>
        <fullName evidence="4">Cytochrome P450</fullName>
    </recommendedName>
</protein>
<dbReference type="SUPFAM" id="SSF48264">
    <property type="entry name" value="Cytochrome P450"/>
    <property type="match status" value="1"/>
</dbReference>